<evidence type="ECO:0000313" key="3">
    <source>
        <dbReference type="Proteomes" id="UP000186817"/>
    </source>
</evidence>
<gene>
    <name evidence="2" type="ORF">AK812_SmicGene22270</name>
</gene>
<evidence type="ECO:0000256" key="1">
    <source>
        <dbReference type="SAM" id="MobiDB-lite"/>
    </source>
</evidence>
<accession>A0A1Q9DKA5</accession>
<dbReference type="EMBL" id="LSRX01000497">
    <property type="protein sequence ID" value="OLP95604.1"/>
    <property type="molecule type" value="Genomic_DNA"/>
</dbReference>
<protein>
    <submittedName>
        <fullName evidence="2">Uncharacterized protein</fullName>
    </submittedName>
</protein>
<feature type="region of interest" description="Disordered" evidence="1">
    <location>
        <begin position="54"/>
        <end position="76"/>
    </location>
</feature>
<organism evidence="2 3">
    <name type="scientific">Symbiodinium microadriaticum</name>
    <name type="common">Dinoflagellate</name>
    <name type="synonym">Zooxanthella microadriatica</name>
    <dbReference type="NCBI Taxonomy" id="2951"/>
    <lineage>
        <taxon>Eukaryota</taxon>
        <taxon>Sar</taxon>
        <taxon>Alveolata</taxon>
        <taxon>Dinophyceae</taxon>
        <taxon>Suessiales</taxon>
        <taxon>Symbiodiniaceae</taxon>
        <taxon>Symbiodinium</taxon>
    </lineage>
</organism>
<proteinExistence type="predicted"/>
<dbReference type="AlphaFoldDB" id="A0A1Q9DKA5"/>
<sequence>MLHRLMCVEKKALTGVFCGAVSQEFIKLRRQEREPPKKSGSLAGGLLRTFVASKPMTQEHPVGNPANTIGPTWARP</sequence>
<comment type="caution">
    <text evidence="2">The sequence shown here is derived from an EMBL/GenBank/DDBJ whole genome shotgun (WGS) entry which is preliminary data.</text>
</comment>
<keyword evidence="3" id="KW-1185">Reference proteome</keyword>
<dbReference type="Proteomes" id="UP000186817">
    <property type="component" value="Unassembled WGS sequence"/>
</dbReference>
<evidence type="ECO:0000313" key="2">
    <source>
        <dbReference type="EMBL" id="OLP95604.1"/>
    </source>
</evidence>
<reference evidence="2 3" key="1">
    <citation type="submission" date="2016-02" db="EMBL/GenBank/DDBJ databases">
        <title>Genome analysis of coral dinoflagellate symbionts highlights evolutionary adaptations to a symbiotic lifestyle.</title>
        <authorList>
            <person name="Aranda M."/>
            <person name="Li Y."/>
            <person name="Liew Y.J."/>
            <person name="Baumgarten S."/>
            <person name="Simakov O."/>
            <person name="Wilson M."/>
            <person name="Piel J."/>
            <person name="Ashoor H."/>
            <person name="Bougouffa S."/>
            <person name="Bajic V.B."/>
            <person name="Ryu T."/>
            <person name="Ravasi T."/>
            <person name="Bayer T."/>
            <person name="Micklem G."/>
            <person name="Kim H."/>
            <person name="Bhak J."/>
            <person name="Lajeunesse T.C."/>
            <person name="Voolstra C.R."/>
        </authorList>
    </citation>
    <scope>NUCLEOTIDE SEQUENCE [LARGE SCALE GENOMIC DNA]</scope>
    <source>
        <strain evidence="2 3">CCMP2467</strain>
    </source>
</reference>
<name>A0A1Q9DKA5_SYMMI</name>